<dbReference type="GO" id="GO:0030420">
    <property type="term" value="P:establishment of competence for transformation"/>
    <property type="evidence" value="ECO:0007669"/>
    <property type="project" value="UniProtKB-KW"/>
</dbReference>
<dbReference type="GO" id="GO:0005886">
    <property type="term" value="C:plasma membrane"/>
    <property type="evidence" value="ECO:0007669"/>
    <property type="project" value="UniProtKB-SubCell"/>
</dbReference>
<dbReference type="InterPro" id="IPR012902">
    <property type="entry name" value="N_methyl_site"/>
</dbReference>
<evidence type="ECO:0000256" key="2">
    <source>
        <dbReference type="ARBA" id="ARBA00004241"/>
    </source>
</evidence>
<evidence type="ECO:0000256" key="10">
    <source>
        <dbReference type="SAM" id="Phobius"/>
    </source>
</evidence>
<keyword evidence="6 10" id="KW-1133">Transmembrane helix</keyword>
<dbReference type="PRINTS" id="PR00813">
    <property type="entry name" value="BCTERIALGSPG"/>
</dbReference>
<keyword evidence="4" id="KW-0488">Methylation</keyword>
<dbReference type="GO" id="GO:0015627">
    <property type="term" value="C:type II protein secretion system complex"/>
    <property type="evidence" value="ECO:0007669"/>
    <property type="project" value="InterPro"/>
</dbReference>
<dbReference type="AlphaFoldDB" id="A0A6G1X6P5"/>
<dbReference type="NCBIfam" id="TIGR02532">
    <property type="entry name" value="IV_pilin_GFxxxE"/>
    <property type="match status" value="1"/>
</dbReference>
<reference evidence="11 12" key="1">
    <citation type="submission" date="2019-11" db="EMBL/GenBank/DDBJ databases">
        <authorList>
            <person name="Li J."/>
        </authorList>
    </citation>
    <scope>NUCLEOTIDE SEQUENCE [LARGE SCALE GENOMIC DNA]</scope>
    <source>
        <strain evidence="11 12">J4</strain>
    </source>
</reference>
<dbReference type="InterPro" id="IPR016940">
    <property type="entry name" value="ComGC"/>
</dbReference>
<dbReference type="Gene3D" id="3.30.700.10">
    <property type="entry name" value="Glycoprotein, Type 4 Pilin"/>
    <property type="match status" value="1"/>
</dbReference>
<evidence type="ECO:0000256" key="4">
    <source>
        <dbReference type="ARBA" id="ARBA00022481"/>
    </source>
</evidence>
<comment type="caution">
    <text evidence="11">The sequence shown here is derived from an EMBL/GenBank/DDBJ whole genome shotgun (WGS) entry which is preliminary data.</text>
</comment>
<dbReference type="NCBIfam" id="NF040999">
    <property type="entry name" value="pilin_ComGC"/>
    <property type="match status" value="1"/>
</dbReference>
<dbReference type="GO" id="GO:0009986">
    <property type="term" value="C:cell surface"/>
    <property type="evidence" value="ECO:0007669"/>
    <property type="project" value="UniProtKB-SubCell"/>
</dbReference>
<dbReference type="SUPFAM" id="SSF54523">
    <property type="entry name" value="Pili subunits"/>
    <property type="match status" value="1"/>
</dbReference>
<evidence type="ECO:0000256" key="8">
    <source>
        <dbReference type="ARBA" id="ARBA00023287"/>
    </source>
</evidence>
<evidence type="ECO:0000256" key="6">
    <source>
        <dbReference type="ARBA" id="ARBA00022989"/>
    </source>
</evidence>
<protein>
    <submittedName>
        <fullName evidence="11">Prepilin-type N-terminal cleavage/methylation domain-containing protein</fullName>
    </submittedName>
</protein>
<keyword evidence="8" id="KW-0178">Competence</keyword>
<gene>
    <name evidence="11" type="ORF">GH754_09555</name>
</gene>
<evidence type="ECO:0000256" key="7">
    <source>
        <dbReference type="ARBA" id="ARBA00023136"/>
    </source>
</evidence>
<dbReference type="EMBL" id="WJNH01000005">
    <property type="protein sequence ID" value="MRG86576.1"/>
    <property type="molecule type" value="Genomic_DNA"/>
</dbReference>
<proteinExistence type="inferred from homology"/>
<dbReference type="Pfam" id="PF07963">
    <property type="entry name" value="N_methyl"/>
    <property type="match status" value="1"/>
</dbReference>
<dbReference type="Proteomes" id="UP000480185">
    <property type="component" value="Unassembled WGS sequence"/>
</dbReference>
<comment type="similarity">
    <text evidence="9">Belongs to the ComGC family.</text>
</comment>
<dbReference type="GO" id="GO:0015628">
    <property type="term" value="P:protein secretion by the type II secretion system"/>
    <property type="evidence" value="ECO:0007669"/>
    <property type="project" value="InterPro"/>
</dbReference>
<dbReference type="OrthoDB" id="1798043at2"/>
<keyword evidence="7 10" id="KW-0472">Membrane</keyword>
<name>A0A6G1X6P5_9BACI</name>
<keyword evidence="12" id="KW-1185">Reference proteome</keyword>
<keyword evidence="5 10" id="KW-0812">Transmembrane</keyword>
<comment type="subcellular location">
    <subcellularLocation>
        <location evidence="1">Cell membrane</location>
        <topology evidence="1">Single-pass membrane protein</topology>
    </subcellularLocation>
    <subcellularLocation>
        <location evidence="2">Cell surface</location>
    </subcellularLocation>
</comment>
<dbReference type="PROSITE" id="PS00409">
    <property type="entry name" value="PROKAR_NTER_METHYL"/>
    <property type="match status" value="1"/>
</dbReference>
<evidence type="ECO:0000313" key="12">
    <source>
        <dbReference type="Proteomes" id="UP000480185"/>
    </source>
</evidence>
<dbReference type="InterPro" id="IPR045584">
    <property type="entry name" value="Pilin-like"/>
</dbReference>
<keyword evidence="3" id="KW-1003">Cell membrane</keyword>
<evidence type="ECO:0000256" key="5">
    <source>
        <dbReference type="ARBA" id="ARBA00022692"/>
    </source>
</evidence>
<organism evidence="11 12">
    <name type="scientific">Salinibacillus xinjiangensis</name>
    <dbReference type="NCBI Taxonomy" id="1229268"/>
    <lineage>
        <taxon>Bacteria</taxon>
        <taxon>Bacillati</taxon>
        <taxon>Bacillota</taxon>
        <taxon>Bacilli</taxon>
        <taxon>Bacillales</taxon>
        <taxon>Bacillaceae</taxon>
        <taxon>Salinibacillus</taxon>
    </lineage>
</organism>
<evidence type="ECO:0000256" key="1">
    <source>
        <dbReference type="ARBA" id="ARBA00004162"/>
    </source>
</evidence>
<dbReference type="RefSeq" id="WP_153728479.1">
    <property type="nucleotide sequence ID" value="NZ_WJNH01000005.1"/>
</dbReference>
<sequence>MKNEKGFTLIEMLVVLMIISILLLITIPNVTKHNELIDTKGCEAYKEMVESQIQVYKIENGVNPTDLTQIDLDGNNPCNETIEITDFTASDVVDG</sequence>
<evidence type="ECO:0000256" key="3">
    <source>
        <dbReference type="ARBA" id="ARBA00022475"/>
    </source>
</evidence>
<evidence type="ECO:0000256" key="9">
    <source>
        <dbReference type="ARBA" id="ARBA00043982"/>
    </source>
</evidence>
<feature type="transmembrane region" description="Helical" evidence="10">
    <location>
        <begin position="6"/>
        <end position="27"/>
    </location>
</feature>
<dbReference type="InterPro" id="IPR000983">
    <property type="entry name" value="Bac_GSPG_pilin"/>
</dbReference>
<evidence type="ECO:0000313" key="11">
    <source>
        <dbReference type="EMBL" id="MRG86576.1"/>
    </source>
</evidence>
<accession>A0A6G1X6P5</accession>